<dbReference type="InterPro" id="IPR016040">
    <property type="entry name" value="NAD(P)-bd_dom"/>
</dbReference>
<dbReference type="EMBL" id="HBIO01020282">
    <property type="protein sequence ID" value="CAE0470771.1"/>
    <property type="molecule type" value="Transcribed_RNA"/>
</dbReference>
<accession>A0A7S3QA35</accession>
<gene>
    <name evidence="3" type="ORF">CDEB00056_LOCUS15624</name>
</gene>
<feature type="signal peptide" evidence="1">
    <location>
        <begin position="1"/>
        <end position="25"/>
    </location>
</feature>
<dbReference type="Gene3D" id="3.40.50.720">
    <property type="entry name" value="NAD(P)-binding Rossmann-like Domain"/>
    <property type="match status" value="1"/>
</dbReference>
<evidence type="ECO:0000256" key="1">
    <source>
        <dbReference type="SAM" id="SignalP"/>
    </source>
</evidence>
<sequence>MTYSLPRQLSSLLLATSILLWSCESFAPRPPPQRKVIVTGAAGRTGKLVFSSLLKQANFYPMGLVKSEKSAKKIIKDNAECGLENVWICDVTKLDSDNEGSLPNGIRGSDAMIICTSAVPKLRKRHLAKALLKAPINMLAGKKPLDFKTLQFYFAPGQHPEKVDYEGQIAQIDLAKKLGVSHVVLVSSMGGTNPDDFLNTLGKDKDGNGDGDILVWKRKAERYLVESGLQYTIIHPGHLKDTPGGLSELWLDVDDNIMMSPSHHMMSRCDVARLCVASLKVSGGQSSSFDCINIDVPEGTKSRPTEIALIEFLDAETTYDYSTDRKLDYSMNI</sequence>
<dbReference type="InterPro" id="IPR044163">
    <property type="entry name" value="SARED1-like"/>
</dbReference>
<reference evidence="3" key="1">
    <citation type="submission" date="2021-01" db="EMBL/GenBank/DDBJ databases">
        <authorList>
            <person name="Corre E."/>
            <person name="Pelletier E."/>
            <person name="Niang G."/>
            <person name="Scheremetjew M."/>
            <person name="Finn R."/>
            <person name="Kale V."/>
            <person name="Holt S."/>
            <person name="Cochrane G."/>
            <person name="Meng A."/>
            <person name="Brown T."/>
            <person name="Cohen L."/>
        </authorList>
    </citation>
    <scope>NUCLEOTIDE SEQUENCE</scope>
    <source>
        <strain evidence="3">MM31A-1</strain>
    </source>
</reference>
<keyword evidence="1" id="KW-0732">Signal</keyword>
<protein>
    <recommendedName>
        <fullName evidence="2">NAD(P)-binding domain-containing protein</fullName>
    </recommendedName>
</protein>
<dbReference type="CDD" id="cd05243">
    <property type="entry name" value="SDR_a5"/>
    <property type="match status" value="1"/>
</dbReference>
<feature type="chain" id="PRO_5030759932" description="NAD(P)-binding domain-containing protein" evidence="1">
    <location>
        <begin position="26"/>
        <end position="333"/>
    </location>
</feature>
<name>A0A7S3QA35_9STRA</name>
<evidence type="ECO:0000259" key="2">
    <source>
        <dbReference type="Pfam" id="PF13460"/>
    </source>
</evidence>
<dbReference type="SUPFAM" id="SSF51735">
    <property type="entry name" value="NAD(P)-binding Rossmann-fold domains"/>
    <property type="match status" value="1"/>
</dbReference>
<organism evidence="3">
    <name type="scientific">Chaetoceros debilis</name>
    <dbReference type="NCBI Taxonomy" id="122233"/>
    <lineage>
        <taxon>Eukaryota</taxon>
        <taxon>Sar</taxon>
        <taxon>Stramenopiles</taxon>
        <taxon>Ochrophyta</taxon>
        <taxon>Bacillariophyta</taxon>
        <taxon>Coscinodiscophyceae</taxon>
        <taxon>Chaetocerotophycidae</taxon>
        <taxon>Chaetocerotales</taxon>
        <taxon>Chaetocerotaceae</taxon>
        <taxon>Chaetoceros</taxon>
    </lineage>
</organism>
<dbReference type="PANTHER" id="PTHR14194:SF86">
    <property type="entry name" value="OS05G0110300 PROTEIN"/>
    <property type="match status" value="1"/>
</dbReference>
<feature type="domain" description="NAD(P)-binding" evidence="2">
    <location>
        <begin position="161"/>
        <end position="280"/>
    </location>
</feature>
<dbReference type="GO" id="GO:0016491">
    <property type="term" value="F:oxidoreductase activity"/>
    <property type="evidence" value="ECO:0007669"/>
    <property type="project" value="InterPro"/>
</dbReference>
<dbReference type="AlphaFoldDB" id="A0A7S3QA35"/>
<dbReference type="Pfam" id="PF13460">
    <property type="entry name" value="NAD_binding_10"/>
    <property type="match status" value="1"/>
</dbReference>
<evidence type="ECO:0000313" key="3">
    <source>
        <dbReference type="EMBL" id="CAE0470771.1"/>
    </source>
</evidence>
<dbReference type="PANTHER" id="PTHR14194">
    <property type="entry name" value="NITROGEN METABOLIC REGULATION PROTEIN NMR-RELATED"/>
    <property type="match status" value="1"/>
</dbReference>
<dbReference type="InterPro" id="IPR036291">
    <property type="entry name" value="NAD(P)-bd_dom_sf"/>
</dbReference>
<proteinExistence type="predicted"/>